<keyword evidence="2" id="KW-1185">Reference proteome</keyword>
<evidence type="ECO:0000313" key="1">
    <source>
        <dbReference type="EMBL" id="CAK0836093.1"/>
    </source>
</evidence>
<reference evidence="1" key="1">
    <citation type="submission" date="2023-10" db="EMBL/GenBank/DDBJ databases">
        <authorList>
            <person name="Chen Y."/>
            <person name="Shah S."/>
            <person name="Dougan E. K."/>
            <person name="Thang M."/>
            <person name="Chan C."/>
        </authorList>
    </citation>
    <scope>NUCLEOTIDE SEQUENCE [LARGE SCALE GENOMIC DNA]</scope>
</reference>
<organism evidence="1 2">
    <name type="scientific">Prorocentrum cordatum</name>
    <dbReference type="NCBI Taxonomy" id="2364126"/>
    <lineage>
        <taxon>Eukaryota</taxon>
        <taxon>Sar</taxon>
        <taxon>Alveolata</taxon>
        <taxon>Dinophyceae</taxon>
        <taxon>Prorocentrales</taxon>
        <taxon>Prorocentraceae</taxon>
        <taxon>Prorocentrum</taxon>
    </lineage>
</organism>
<evidence type="ECO:0000313" key="2">
    <source>
        <dbReference type="Proteomes" id="UP001189429"/>
    </source>
</evidence>
<accession>A0ABN9SUK1</accession>
<protein>
    <recommendedName>
        <fullName evidence="3">Subtilisin</fullName>
    </recommendedName>
</protein>
<sequence length="429" mass="45256">MFDGGGGSISAASFVAEGHATFDGTSAQYNGGAIDAVQFSVRSGSRVGIYNARSDTGKGGAVCAPYADILGTLELGNIIVGGGGLAIQADAASISGTIVIFGDSDAASIGQALSATSTEVSGTVRIESVDLNTALTGITCFETTTEDISLKYAVALDCVLRPVPVACVGTDARRQAMFASFGCISGRLERLVSMWPTIAATSPSLNITGSHLHGEVGPVLYFFRSPLAALSLRSPDATLDLEHSFVRGILPRWLDARGSDVTRGSLPLVQDESHCTLELKTCVVQGRRNQNAAIVTISETSVFKQVRESELLVDSTLFCPRDFVLNGVVCEHCSGEWKGLDCSSPGQTTAEAVPKKGYWRGHAHSSYPIHIVDVEKRRALVEPLTFVLTIILVHFAQNVGVALVRSHAQGSAPSARDVLFHVFRTLASL</sequence>
<dbReference type="EMBL" id="CAUYUJ010013370">
    <property type="protein sequence ID" value="CAK0836093.1"/>
    <property type="molecule type" value="Genomic_DNA"/>
</dbReference>
<proteinExistence type="predicted"/>
<dbReference type="Proteomes" id="UP001189429">
    <property type="component" value="Unassembled WGS sequence"/>
</dbReference>
<gene>
    <name evidence="1" type="ORF">PCOR1329_LOCUS32707</name>
</gene>
<name>A0ABN9SUK1_9DINO</name>
<evidence type="ECO:0008006" key="3">
    <source>
        <dbReference type="Google" id="ProtNLM"/>
    </source>
</evidence>
<comment type="caution">
    <text evidence="1">The sequence shown here is derived from an EMBL/GenBank/DDBJ whole genome shotgun (WGS) entry which is preliminary data.</text>
</comment>